<dbReference type="SMART" id="SM00028">
    <property type="entry name" value="TPR"/>
    <property type="match status" value="3"/>
</dbReference>
<keyword evidence="3" id="KW-1185">Reference proteome</keyword>
<dbReference type="Gene3D" id="1.25.40.10">
    <property type="entry name" value="Tetratricopeptide repeat domain"/>
    <property type="match status" value="2"/>
</dbReference>
<reference evidence="2 3" key="1">
    <citation type="submission" date="2020-02" db="EMBL/GenBank/DDBJ databases">
        <title>Draft genome sequence of Haematococcus lacustris strain NIES-144.</title>
        <authorList>
            <person name="Morimoto D."/>
            <person name="Nakagawa S."/>
            <person name="Yoshida T."/>
            <person name="Sawayama S."/>
        </authorList>
    </citation>
    <scope>NUCLEOTIDE SEQUENCE [LARGE SCALE GENOMIC DNA]</scope>
    <source>
        <strain evidence="2 3">NIES-144</strain>
    </source>
</reference>
<dbReference type="Pfam" id="PF13424">
    <property type="entry name" value="TPR_12"/>
    <property type="match status" value="1"/>
</dbReference>
<name>A0A699YC03_HAELA</name>
<organism evidence="2 3">
    <name type="scientific">Haematococcus lacustris</name>
    <name type="common">Green alga</name>
    <name type="synonym">Haematococcus pluvialis</name>
    <dbReference type="NCBI Taxonomy" id="44745"/>
    <lineage>
        <taxon>Eukaryota</taxon>
        <taxon>Viridiplantae</taxon>
        <taxon>Chlorophyta</taxon>
        <taxon>core chlorophytes</taxon>
        <taxon>Chlorophyceae</taxon>
        <taxon>CS clade</taxon>
        <taxon>Chlamydomonadales</taxon>
        <taxon>Haematococcaceae</taxon>
        <taxon>Haematococcus</taxon>
    </lineage>
</organism>
<protein>
    <submittedName>
        <fullName evidence="2">TPR_REGION domain-containing protein</fullName>
    </submittedName>
</protein>
<accession>A0A699YC03</accession>
<comment type="caution">
    <text evidence="2">The sequence shown here is derived from an EMBL/GenBank/DDBJ whole genome shotgun (WGS) entry which is preliminary data.</text>
</comment>
<proteinExistence type="predicted"/>
<dbReference type="EMBL" id="BLLF01000105">
    <property type="protein sequence ID" value="GFH07603.1"/>
    <property type="molecule type" value="Genomic_DNA"/>
</dbReference>
<dbReference type="AlphaFoldDB" id="A0A699YC03"/>
<gene>
    <name evidence="2" type="ORF">HaLaN_02429</name>
</gene>
<dbReference type="InterPro" id="IPR019734">
    <property type="entry name" value="TPR_rpt"/>
</dbReference>
<evidence type="ECO:0000256" key="1">
    <source>
        <dbReference type="PROSITE-ProRule" id="PRU00339"/>
    </source>
</evidence>
<dbReference type="PANTHER" id="PTHR47689">
    <property type="entry name" value="TETRATRICOPEPTIDE REPEAT (TPR)-LIKE SUPERFAMILY PROTEIN"/>
    <property type="match status" value="1"/>
</dbReference>
<dbReference type="SUPFAM" id="SSF48452">
    <property type="entry name" value="TPR-like"/>
    <property type="match status" value="1"/>
</dbReference>
<feature type="repeat" description="TPR" evidence="1">
    <location>
        <begin position="66"/>
        <end position="99"/>
    </location>
</feature>
<dbReference type="InterPro" id="IPR011990">
    <property type="entry name" value="TPR-like_helical_dom_sf"/>
</dbReference>
<keyword evidence="1" id="KW-0802">TPR repeat</keyword>
<evidence type="ECO:0000313" key="2">
    <source>
        <dbReference type="EMBL" id="GFH07603.1"/>
    </source>
</evidence>
<evidence type="ECO:0000313" key="3">
    <source>
        <dbReference type="Proteomes" id="UP000485058"/>
    </source>
</evidence>
<dbReference type="PROSITE" id="PS50005">
    <property type="entry name" value="TPR"/>
    <property type="match status" value="1"/>
</dbReference>
<sequence>MPVSETATHPLDYDPVTNEHTANMTMARTAALEYYQAGKWKQAEAKFLEALAEARLGFDSRDPHIASAQNNLAEFYRNTGQHSKAEALYQEALDLLESIYGERHWLYVSAMHNLALSYQAAGNLGAAEATMSRVMRLRLQMFGSRHFLYADSMFALGAILLQRRQQEVAGGAEGAEHKGLRLMEEAVAIMEDAETIQTDVVLLWLEQLGAQYQARGQLQQALSCAQRAHRHFAADKGQGQADASQLADRLIELHSALGQWSRARDVAAACVGARTQMFGKELAVAHSLLRLANLELQLGQAGDPSAAYQHASNAAALSGELLAEYQKASVGAWLGAAGQDRSVKRARAAFIHASCLKFLAQQSQQLQQPGLQASAQLEQAVSVLCAASAALQQQLVKAAASGGAGLTQQGELADLLVEQQLLLLDCVEQLLDVLQTQPSKGSAQAARMRELLTLQDKVLDFLTAPRK</sequence>
<dbReference type="PANTHER" id="PTHR47689:SF2">
    <property type="entry name" value="TETRATRICOPEPTIDE REPEAT (TPR)-LIKE SUPERFAMILY PROTEIN"/>
    <property type="match status" value="1"/>
</dbReference>
<dbReference type="Proteomes" id="UP000485058">
    <property type="component" value="Unassembled WGS sequence"/>
</dbReference>